<gene>
    <name evidence="8" type="ORF">EV197_1826</name>
</gene>
<evidence type="ECO:0000256" key="3">
    <source>
        <dbReference type="ARBA" id="ARBA00023110"/>
    </source>
</evidence>
<dbReference type="PROSITE" id="PS50059">
    <property type="entry name" value="FKBP_PPIASE"/>
    <property type="match status" value="1"/>
</dbReference>
<evidence type="ECO:0000313" key="9">
    <source>
        <dbReference type="Proteomes" id="UP000292262"/>
    </source>
</evidence>
<dbReference type="PROSITE" id="PS51257">
    <property type="entry name" value="PROKAR_LIPOPROTEIN"/>
    <property type="match status" value="1"/>
</dbReference>
<feature type="domain" description="PPIase FKBP-type" evidence="6">
    <location>
        <begin position="265"/>
        <end position="371"/>
    </location>
</feature>
<dbReference type="PRINTS" id="PR00153">
    <property type="entry name" value="CSAPPISMRASE"/>
</dbReference>
<keyword evidence="9" id="KW-1185">Reference proteome</keyword>
<dbReference type="InterPro" id="IPR046357">
    <property type="entry name" value="PPIase_dom_sf"/>
</dbReference>
<accession>A0A4Q7P1J9</accession>
<dbReference type="Pfam" id="PF00160">
    <property type="entry name" value="Pro_isomerase"/>
    <property type="match status" value="1"/>
</dbReference>
<dbReference type="EMBL" id="SGXE01000002">
    <property type="protein sequence ID" value="RZS93250.1"/>
    <property type="molecule type" value="Genomic_DNA"/>
</dbReference>
<comment type="caution">
    <text evidence="8">The sequence shown here is derived from an EMBL/GenBank/DDBJ whole genome shotgun (WGS) entry which is preliminary data.</text>
</comment>
<reference evidence="8 9" key="1">
    <citation type="submission" date="2019-02" db="EMBL/GenBank/DDBJ databases">
        <title>Genomic Encyclopedia of Type Strains, Phase IV (KMG-IV): sequencing the most valuable type-strain genomes for metagenomic binning, comparative biology and taxonomic classification.</title>
        <authorList>
            <person name="Goeker M."/>
        </authorList>
    </citation>
    <scope>NUCLEOTIDE SEQUENCE [LARGE SCALE GENOMIC DNA]</scope>
    <source>
        <strain evidence="8 9">DSM 17196</strain>
    </source>
</reference>
<name>A0A4Q7P1J9_9FLAO</name>
<dbReference type="PANTHER" id="PTHR45625">
    <property type="entry name" value="PEPTIDYL-PROLYL CIS-TRANS ISOMERASE-RELATED"/>
    <property type="match status" value="1"/>
</dbReference>
<evidence type="ECO:0000256" key="1">
    <source>
        <dbReference type="ARBA" id="ARBA00000971"/>
    </source>
</evidence>
<dbReference type="RefSeq" id="WP_130286391.1">
    <property type="nucleotide sequence ID" value="NZ_SGXE01000002.1"/>
</dbReference>
<evidence type="ECO:0000313" key="8">
    <source>
        <dbReference type="EMBL" id="RZS93250.1"/>
    </source>
</evidence>
<dbReference type="InterPro" id="IPR001179">
    <property type="entry name" value="PPIase_FKBP_dom"/>
</dbReference>
<keyword evidence="4 5" id="KW-0413">Isomerase</keyword>
<protein>
    <recommendedName>
        <fullName evidence="2 5">peptidylprolyl isomerase</fullName>
        <ecNumber evidence="2 5">5.2.1.8</ecNumber>
    </recommendedName>
</protein>
<dbReference type="CDD" id="cd00317">
    <property type="entry name" value="cyclophilin"/>
    <property type="match status" value="1"/>
</dbReference>
<dbReference type="InterPro" id="IPR029000">
    <property type="entry name" value="Cyclophilin-like_dom_sf"/>
</dbReference>
<dbReference type="Proteomes" id="UP000292262">
    <property type="component" value="Unassembled WGS sequence"/>
</dbReference>
<feature type="domain" description="PPIase cyclophilin-type" evidence="7">
    <location>
        <begin position="39"/>
        <end position="190"/>
    </location>
</feature>
<dbReference type="SUPFAM" id="SSF50891">
    <property type="entry name" value="Cyclophilin-like"/>
    <property type="match status" value="1"/>
</dbReference>
<dbReference type="PANTHER" id="PTHR45625:SF4">
    <property type="entry name" value="PEPTIDYLPROLYL ISOMERASE DOMAIN AND WD REPEAT-CONTAINING PROTEIN 1"/>
    <property type="match status" value="1"/>
</dbReference>
<dbReference type="EC" id="5.2.1.8" evidence="2 5"/>
<dbReference type="InterPro" id="IPR002130">
    <property type="entry name" value="Cyclophilin-type_PPIase_dom"/>
</dbReference>
<dbReference type="SUPFAM" id="SSF54534">
    <property type="entry name" value="FKBP-like"/>
    <property type="match status" value="1"/>
</dbReference>
<keyword evidence="3 5" id="KW-0697">Rotamase</keyword>
<dbReference type="InterPro" id="IPR044666">
    <property type="entry name" value="Cyclophilin_A-like"/>
</dbReference>
<dbReference type="Gene3D" id="2.40.100.10">
    <property type="entry name" value="Cyclophilin-like"/>
    <property type="match status" value="1"/>
</dbReference>
<dbReference type="AlphaFoldDB" id="A0A4Q7P1J9"/>
<dbReference type="Pfam" id="PF00254">
    <property type="entry name" value="FKBP_C"/>
    <property type="match status" value="1"/>
</dbReference>
<sequence length="380" mass="41944">MKKLSFLILSLIAITFTSCEEKYPELEDGMYAEIVTNRGTIVAELFFEQTPMTVANFVSLAEGTNTMVDSTYKGKKYYNGIKFHRVIKDFMIQTGDPLGTGTGGPGYKFPDEIVDSLTHKSKGMLSMANSGPDTNGSQFFITLNQTAWLDGKHTVFGEVVKGMEIVEAIGETPVEGSKPRDDIKMNEVNIIKKGKAAKKFDTDKAFTEKLKEIEAEKEEKAKRDAERSKKIAADFAEKKEKATMLDSGLGIYFITEGDGEKPNDGDTVMVNYEGYFADGTMFDTNNEEKAKDFGVFNPRRAAMPGGYGPMPMPYSKDAQMIQGFKEGALQMKIGDKAILFIPSHMGYGERGAGPIPPNTDLIFVMEMLEVKKEEAAPATK</sequence>
<evidence type="ECO:0000256" key="4">
    <source>
        <dbReference type="ARBA" id="ARBA00023235"/>
    </source>
</evidence>
<evidence type="ECO:0000256" key="2">
    <source>
        <dbReference type="ARBA" id="ARBA00013194"/>
    </source>
</evidence>
<evidence type="ECO:0000259" key="7">
    <source>
        <dbReference type="PROSITE" id="PS50072"/>
    </source>
</evidence>
<dbReference type="PROSITE" id="PS50072">
    <property type="entry name" value="CSA_PPIASE_2"/>
    <property type="match status" value="1"/>
</dbReference>
<dbReference type="Gene3D" id="3.10.50.40">
    <property type="match status" value="1"/>
</dbReference>
<organism evidence="8 9">
    <name type="scientific">Aquimarina brevivitae</name>
    <dbReference type="NCBI Taxonomy" id="323412"/>
    <lineage>
        <taxon>Bacteria</taxon>
        <taxon>Pseudomonadati</taxon>
        <taxon>Bacteroidota</taxon>
        <taxon>Flavobacteriia</taxon>
        <taxon>Flavobacteriales</taxon>
        <taxon>Flavobacteriaceae</taxon>
        <taxon>Aquimarina</taxon>
    </lineage>
</organism>
<evidence type="ECO:0000259" key="6">
    <source>
        <dbReference type="PROSITE" id="PS50059"/>
    </source>
</evidence>
<dbReference type="OrthoDB" id="9807797at2"/>
<evidence type="ECO:0000256" key="5">
    <source>
        <dbReference type="PROSITE-ProRule" id="PRU00277"/>
    </source>
</evidence>
<dbReference type="GO" id="GO:0003755">
    <property type="term" value="F:peptidyl-prolyl cis-trans isomerase activity"/>
    <property type="evidence" value="ECO:0007669"/>
    <property type="project" value="UniProtKB-KW"/>
</dbReference>
<proteinExistence type="predicted"/>
<comment type="catalytic activity">
    <reaction evidence="1 5">
        <text>[protein]-peptidylproline (omega=180) = [protein]-peptidylproline (omega=0)</text>
        <dbReference type="Rhea" id="RHEA:16237"/>
        <dbReference type="Rhea" id="RHEA-COMP:10747"/>
        <dbReference type="Rhea" id="RHEA-COMP:10748"/>
        <dbReference type="ChEBI" id="CHEBI:83833"/>
        <dbReference type="ChEBI" id="CHEBI:83834"/>
        <dbReference type="EC" id="5.2.1.8"/>
    </reaction>
</comment>